<reference evidence="2" key="1">
    <citation type="submission" date="2024-06" db="EMBL/GenBank/DDBJ databases">
        <title>Genome sequence of Vogesella sp. MAHUQ-64.</title>
        <authorList>
            <person name="Huq M.A."/>
        </authorList>
    </citation>
    <scope>NUCLEOTIDE SEQUENCE</scope>
    <source>
        <strain evidence="2">MAHUQ-64</strain>
    </source>
</reference>
<comment type="caution">
    <text evidence="2">The sequence shown here is derived from an EMBL/GenBank/DDBJ whole genome shotgun (WGS) entry which is preliminary data.</text>
</comment>
<evidence type="ECO:0000313" key="2">
    <source>
        <dbReference type="EMBL" id="MEQ6292209.1"/>
    </source>
</evidence>
<dbReference type="Proteomes" id="UP001433638">
    <property type="component" value="Unassembled WGS sequence"/>
</dbReference>
<name>A0ABV1M7L4_9NEIS</name>
<keyword evidence="1" id="KW-0472">Membrane</keyword>
<evidence type="ECO:0008006" key="4">
    <source>
        <dbReference type="Google" id="ProtNLM"/>
    </source>
</evidence>
<feature type="transmembrane region" description="Helical" evidence="1">
    <location>
        <begin position="57"/>
        <end position="76"/>
    </location>
</feature>
<organism evidence="2 3">
    <name type="scientific">Vogesella oryzagri</name>
    <dbReference type="NCBI Taxonomy" id="3160864"/>
    <lineage>
        <taxon>Bacteria</taxon>
        <taxon>Pseudomonadati</taxon>
        <taxon>Pseudomonadota</taxon>
        <taxon>Betaproteobacteria</taxon>
        <taxon>Neisseriales</taxon>
        <taxon>Chromobacteriaceae</taxon>
        <taxon>Vogesella</taxon>
    </lineage>
</organism>
<feature type="transmembrane region" description="Helical" evidence="1">
    <location>
        <begin position="23"/>
        <end position="45"/>
    </location>
</feature>
<evidence type="ECO:0000313" key="3">
    <source>
        <dbReference type="Proteomes" id="UP001433638"/>
    </source>
</evidence>
<proteinExistence type="predicted"/>
<dbReference type="EMBL" id="JBEFLD010000009">
    <property type="protein sequence ID" value="MEQ6292209.1"/>
    <property type="molecule type" value="Genomic_DNA"/>
</dbReference>
<evidence type="ECO:0000256" key="1">
    <source>
        <dbReference type="SAM" id="Phobius"/>
    </source>
</evidence>
<protein>
    <recommendedName>
        <fullName evidence="4">SMODS-associating 2TM beta-strand rich effector domain-containing protein</fullName>
    </recommendedName>
</protein>
<keyword evidence="3" id="KW-1185">Reference proteome</keyword>
<accession>A0ABV1M7L4</accession>
<keyword evidence="1" id="KW-1133">Transmembrane helix</keyword>
<sequence length="213" mass="25421">MRQLQTMINLKNMNYNFEKTQEWLFLLAFILIGLFCFIDTDIFFFSMHGYALPLSHLYPKIIWTAIAITIVAMITNTRINLKDTYRLDKEENIFLTTYKNGENKLRIHIGFDFCTTVKILINIYKPIYKIARHRTKIIDDIFQIFILSNCDEMEISSHLINKKTMEILELTAQHHAIEINTHEKTTPRTMQKILFFIFYKKTLHSTRRVTLCR</sequence>
<gene>
    <name evidence="2" type="ORF">ABNW52_16460</name>
</gene>
<keyword evidence="1" id="KW-0812">Transmembrane</keyword>